<keyword evidence="2" id="KW-1185">Reference proteome</keyword>
<dbReference type="EMBL" id="JAAAMI010000001">
    <property type="protein sequence ID" value="NDV42484.1"/>
    <property type="molecule type" value="Genomic_DNA"/>
</dbReference>
<dbReference type="RefSeq" id="WP_163633222.1">
    <property type="nucleotide sequence ID" value="NZ_JAAAMI010000001.1"/>
</dbReference>
<dbReference type="Proteomes" id="UP000468707">
    <property type="component" value="Unassembled WGS sequence"/>
</dbReference>
<name>A0A6I5KNN3_9FLAO</name>
<evidence type="ECO:0000313" key="1">
    <source>
        <dbReference type="EMBL" id="NDV42484.1"/>
    </source>
</evidence>
<gene>
    <name evidence="1" type="ORF">GTK07_04025</name>
</gene>
<dbReference type="AlphaFoldDB" id="A0A6I5KNN3"/>
<accession>A0A6I5KNN3</accession>
<protein>
    <submittedName>
        <fullName evidence="1">Uncharacterized protein</fullName>
    </submittedName>
</protein>
<evidence type="ECO:0000313" key="2">
    <source>
        <dbReference type="Proteomes" id="UP000468707"/>
    </source>
</evidence>
<proteinExistence type="predicted"/>
<comment type="caution">
    <text evidence="1">The sequence shown here is derived from an EMBL/GenBank/DDBJ whole genome shotgun (WGS) entry which is preliminary data.</text>
</comment>
<reference evidence="1 2" key="1">
    <citation type="submission" date="2020-01" db="EMBL/GenBank/DDBJ databases">
        <title>Muricauda sediminis sp.nov. 40Bstr401.</title>
        <authorList>
            <person name="Xue Z."/>
            <person name="Zhu S."/>
            <person name="Ren N."/>
            <person name="Chen T."/>
            <person name="Chen X."/>
            <person name="Chen J."/>
            <person name="Yang J."/>
        </authorList>
    </citation>
    <scope>NUCLEOTIDE SEQUENCE [LARGE SCALE GENOMIC DNA]</scope>
    <source>
        <strain evidence="1 2">40Bstr401</strain>
    </source>
</reference>
<organism evidence="1 2">
    <name type="scientific">Flagellimonas sediminis</name>
    <dbReference type="NCBI Taxonomy" id="2696468"/>
    <lineage>
        <taxon>Bacteria</taxon>
        <taxon>Pseudomonadati</taxon>
        <taxon>Bacteroidota</taxon>
        <taxon>Flavobacteriia</taxon>
        <taxon>Flavobacteriales</taxon>
        <taxon>Flavobacteriaceae</taxon>
        <taxon>Flagellimonas</taxon>
    </lineage>
</organism>
<sequence length="74" mass="8738">MPIRSINQYTVTKRFSLGKRMYDKLETIYIQEHDALHEEPQKVFDNHKEYVTDISADIYKCLRKGFIVASGDNQ</sequence>